<sequence length="262" mass="28312">MTSLAGHRYVFDNDSTHSDEQHRCLAAAYDPPTTAALAATGVGPGWRCLEVGAGGGSVAHWLADRVAPTGAVLATDLNPRHVRAAPGLTVARHDVTRDPLPEAEFDLIHARLVLLHLPDRLAVLDRLVRALKPGGWLQLDEFDISYGPALAGPDLPLYERFLTAKAELMEAAGALGTWGRSAGAAMTAAGLEAVEASPHVWTWDRNSPGLHLLVHHTHHLRDKFLAFGFTDDDLTRVRAVMADPAFRACSCVFYTVRGRRPA</sequence>
<dbReference type="RefSeq" id="WP_260193157.1">
    <property type="nucleotide sequence ID" value="NZ_JAFFZE010000015.1"/>
</dbReference>
<proteinExistence type="predicted"/>
<feature type="domain" description="Methyltransferase type 11" evidence="2">
    <location>
        <begin position="49"/>
        <end position="137"/>
    </location>
</feature>
<name>A0ABT2JCH1_9PSEU</name>
<dbReference type="InterPro" id="IPR013216">
    <property type="entry name" value="Methyltransf_11"/>
</dbReference>
<dbReference type="PANTHER" id="PTHR43861">
    <property type="entry name" value="TRANS-ACONITATE 2-METHYLTRANSFERASE-RELATED"/>
    <property type="match status" value="1"/>
</dbReference>
<evidence type="ECO:0000259" key="2">
    <source>
        <dbReference type="Pfam" id="PF08241"/>
    </source>
</evidence>
<dbReference type="GO" id="GO:0008168">
    <property type="term" value="F:methyltransferase activity"/>
    <property type="evidence" value="ECO:0007669"/>
    <property type="project" value="UniProtKB-KW"/>
</dbReference>
<evidence type="ECO:0000313" key="4">
    <source>
        <dbReference type="Proteomes" id="UP001156441"/>
    </source>
</evidence>
<accession>A0ABT2JCH1</accession>
<keyword evidence="3" id="KW-0489">Methyltransferase</keyword>
<evidence type="ECO:0000256" key="1">
    <source>
        <dbReference type="ARBA" id="ARBA00022679"/>
    </source>
</evidence>
<dbReference type="CDD" id="cd02440">
    <property type="entry name" value="AdoMet_MTases"/>
    <property type="match status" value="1"/>
</dbReference>
<dbReference type="Pfam" id="PF08241">
    <property type="entry name" value="Methyltransf_11"/>
    <property type="match status" value="1"/>
</dbReference>
<protein>
    <submittedName>
        <fullName evidence="3">Class I SAM-dependent methyltransferase</fullName>
    </submittedName>
</protein>
<evidence type="ECO:0000313" key="3">
    <source>
        <dbReference type="EMBL" id="MCT2585552.1"/>
    </source>
</evidence>
<dbReference type="SUPFAM" id="SSF53335">
    <property type="entry name" value="S-adenosyl-L-methionine-dependent methyltransferases"/>
    <property type="match status" value="1"/>
</dbReference>
<keyword evidence="1" id="KW-0808">Transferase</keyword>
<dbReference type="GO" id="GO:0032259">
    <property type="term" value="P:methylation"/>
    <property type="evidence" value="ECO:0007669"/>
    <property type="project" value="UniProtKB-KW"/>
</dbReference>
<reference evidence="3 4" key="1">
    <citation type="submission" date="2021-02" db="EMBL/GenBank/DDBJ databases">
        <title>Actinophytocola xerophila sp. nov., isolated from soil of cotton cropping field.</title>
        <authorList>
            <person name="Huang R."/>
            <person name="Chen X."/>
            <person name="Ge X."/>
            <person name="Liu W."/>
        </authorList>
    </citation>
    <scope>NUCLEOTIDE SEQUENCE [LARGE SCALE GENOMIC DNA]</scope>
    <source>
        <strain evidence="3 4">S1-96</strain>
    </source>
</reference>
<organism evidence="3 4">
    <name type="scientific">Actinophytocola gossypii</name>
    <dbReference type="NCBI Taxonomy" id="2812003"/>
    <lineage>
        <taxon>Bacteria</taxon>
        <taxon>Bacillati</taxon>
        <taxon>Actinomycetota</taxon>
        <taxon>Actinomycetes</taxon>
        <taxon>Pseudonocardiales</taxon>
        <taxon>Pseudonocardiaceae</taxon>
    </lineage>
</organism>
<dbReference type="EMBL" id="JAFFZE010000015">
    <property type="protein sequence ID" value="MCT2585552.1"/>
    <property type="molecule type" value="Genomic_DNA"/>
</dbReference>
<dbReference type="InterPro" id="IPR029063">
    <property type="entry name" value="SAM-dependent_MTases_sf"/>
</dbReference>
<dbReference type="Gene3D" id="3.40.50.150">
    <property type="entry name" value="Vaccinia Virus protein VP39"/>
    <property type="match status" value="1"/>
</dbReference>
<comment type="caution">
    <text evidence="3">The sequence shown here is derived from an EMBL/GenBank/DDBJ whole genome shotgun (WGS) entry which is preliminary data.</text>
</comment>
<keyword evidence="4" id="KW-1185">Reference proteome</keyword>
<dbReference type="Proteomes" id="UP001156441">
    <property type="component" value="Unassembled WGS sequence"/>
</dbReference>
<dbReference type="PANTHER" id="PTHR43861:SF3">
    <property type="entry name" value="PUTATIVE (AFU_ORTHOLOGUE AFUA_2G14390)-RELATED"/>
    <property type="match status" value="1"/>
</dbReference>
<gene>
    <name evidence="3" type="ORF">JT362_20735</name>
</gene>